<dbReference type="AlphaFoldDB" id="A0A510E5G2"/>
<sequence>MDLEVEVEGTKVKVKVKVKVDTGFQGELLVEKGIFDEIPAEPSDGPRICTASMQCYETYVKLANVSGLGKEAVAEILYSPVIDKNIIGERLLEKLGLVVNYKEKLI</sequence>
<dbReference type="NCBIfam" id="TIGR03698">
    <property type="entry name" value="clan_AA_DTGF"/>
    <property type="match status" value="1"/>
</dbReference>
<dbReference type="EMBL" id="AP018929">
    <property type="protein sequence ID" value="BBG24987.1"/>
    <property type="molecule type" value="Genomic_DNA"/>
</dbReference>
<dbReference type="GeneID" id="41718634"/>
<evidence type="ECO:0000313" key="1">
    <source>
        <dbReference type="EMBL" id="BBG24987.1"/>
    </source>
</evidence>
<dbReference type="RefSeq" id="WP_054846589.1">
    <property type="nucleotide sequence ID" value="NZ_AP018929.1"/>
</dbReference>
<reference evidence="4" key="1">
    <citation type="submission" date="2018-09" db="EMBL/GenBank/DDBJ databases">
        <title>Complete Genome Sequencing of Sulfolobus sp. JCM 16834.</title>
        <authorList>
            <person name="Kato S."/>
            <person name="Itoh T."/>
            <person name="Ohkuma M."/>
        </authorList>
    </citation>
    <scope>NUCLEOTIDE SEQUENCE [LARGE SCALE GENOMIC DNA]</scope>
    <source>
        <strain evidence="4">IC-007</strain>
    </source>
</reference>
<dbReference type="KEGG" id="step:IC006_2321"/>
<dbReference type="OrthoDB" id="43977at2157"/>
<dbReference type="EMBL" id="AP018930">
    <property type="protein sequence ID" value="BBG27773.1"/>
    <property type="molecule type" value="Genomic_DNA"/>
</dbReference>
<name>A0A510E5G2_9CREN</name>
<dbReference type="InterPro" id="IPR022274">
    <property type="entry name" value="Peptidase_asp_AF0612"/>
</dbReference>
<evidence type="ECO:0000313" key="3">
    <source>
        <dbReference type="Proteomes" id="UP000322983"/>
    </source>
</evidence>
<keyword evidence="3" id="KW-1185">Reference proteome</keyword>
<evidence type="ECO:0000313" key="4">
    <source>
        <dbReference type="Proteomes" id="UP000325030"/>
    </source>
</evidence>
<dbReference type="Proteomes" id="UP000322983">
    <property type="component" value="Chromosome"/>
</dbReference>
<evidence type="ECO:0000313" key="2">
    <source>
        <dbReference type="EMBL" id="BBG27773.1"/>
    </source>
</evidence>
<dbReference type="STRING" id="1294262.GCA_001316085_02637"/>
<organism evidence="2 4">
    <name type="scientific">Sulfuracidifex tepidarius</name>
    <dbReference type="NCBI Taxonomy" id="1294262"/>
    <lineage>
        <taxon>Archaea</taxon>
        <taxon>Thermoproteota</taxon>
        <taxon>Thermoprotei</taxon>
        <taxon>Sulfolobales</taxon>
        <taxon>Sulfolobaceae</taxon>
        <taxon>Sulfuracidifex</taxon>
    </lineage>
</organism>
<protein>
    <submittedName>
        <fullName evidence="2">Uncharacterized protein</fullName>
    </submittedName>
</protein>
<gene>
    <name evidence="1" type="ORF">IC006_2321</name>
    <name evidence="2" type="ORF">IC007_2327</name>
</gene>
<reference evidence="2 3" key="2">
    <citation type="journal article" date="2020" name="Int. J. Syst. Evol. Microbiol.">
        <title>Sulfuracidifex tepidarius gen. nov., sp. nov. and transfer of Sulfolobus metallicus Huber and Stetter 1992 to the genus Sulfuracidifex as Sulfuracidifex metallicus comb. nov.</title>
        <authorList>
            <person name="Itoh T."/>
            <person name="Miura T."/>
            <person name="Sakai H.D."/>
            <person name="Kato S."/>
            <person name="Ohkuma M."/>
            <person name="Takashina T."/>
        </authorList>
    </citation>
    <scope>NUCLEOTIDE SEQUENCE</scope>
    <source>
        <strain evidence="1 3">IC-006</strain>
        <strain evidence="2">IC-007</strain>
    </source>
</reference>
<accession>A0A510DXR0</accession>
<accession>A0A510E5G2</accession>
<proteinExistence type="predicted"/>
<dbReference type="Proteomes" id="UP000325030">
    <property type="component" value="Chromosome"/>
</dbReference>